<keyword evidence="2" id="KW-0479">Metal-binding</keyword>
<dbReference type="InterPro" id="IPR050613">
    <property type="entry name" value="Sec_Metabolite_Reg"/>
</dbReference>
<gene>
    <name evidence="6" type="ORF">DOTSEDRAFT_65001</name>
</gene>
<dbReference type="eggNOG" id="ENOG502QYWX">
    <property type="taxonomic scope" value="Eukaryota"/>
</dbReference>
<feature type="region of interest" description="Disordered" evidence="4">
    <location>
        <begin position="555"/>
        <end position="580"/>
    </location>
</feature>
<organism evidence="6 7">
    <name type="scientific">Dothistroma septosporum (strain NZE10 / CBS 128990)</name>
    <name type="common">Red band needle blight fungus</name>
    <name type="synonym">Mycosphaerella pini</name>
    <dbReference type="NCBI Taxonomy" id="675120"/>
    <lineage>
        <taxon>Eukaryota</taxon>
        <taxon>Fungi</taxon>
        <taxon>Dikarya</taxon>
        <taxon>Ascomycota</taxon>
        <taxon>Pezizomycotina</taxon>
        <taxon>Dothideomycetes</taxon>
        <taxon>Dothideomycetidae</taxon>
        <taxon>Mycosphaerellales</taxon>
        <taxon>Mycosphaerellaceae</taxon>
        <taxon>Dothistroma</taxon>
    </lineage>
</organism>
<dbReference type="GO" id="GO:0003677">
    <property type="term" value="F:DNA binding"/>
    <property type="evidence" value="ECO:0007669"/>
    <property type="project" value="InterPro"/>
</dbReference>
<proteinExistence type="predicted"/>
<dbReference type="InterPro" id="IPR007219">
    <property type="entry name" value="XnlR_reg_dom"/>
</dbReference>
<protein>
    <recommendedName>
        <fullName evidence="5">Zn(2)-C6 fungal-type domain-containing protein</fullName>
    </recommendedName>
</protein>
<comment type="subcellular location">
    <subcellularLocation>
        <location evidence="1">Nucleus</location>
    </subcellularLocation>
</comment>
<keyword evidence="7" id="KW-1185">Reference proteome</keyword>
<accession>N1PI06</accession>
<dbReference type="InterPro" id="IPR036864">
    <property type="entry name" value="Zn2-C6_fun-type_DNA-bd_sf"/>
</dbReference>
<dbReference type="CDD" id="cd12148">
    <property type="entry name" value="fungal_TF_MHR"/>
    <property type="match status" value="1"/>
</dbReference>
<sequence length="612" mass="67949">MEAQPPKRDNHTPSCAVCQRRKVKCDRVYPCAACTKSGLECAFPPPRHGKQSTVSTSTTNARLVSDGAGYRYVNNHLWSALSADGQVDGRSPGTSPEDRKQSDAGSRSGHAIYEDIARGKDAGSESRSFLFGNASRPASEQPSLPANHIVFLWQTYLANVDPVMKISHAPTIQPILLGQIGKPDIPDNEKVLVSAIHFISVVSLTDDQCVATLQETRHDLLKRHRGATEAALSAVGFITTTDTMVLQALIMYLAALRSLGEVQTVWSLFGLAIRIAGTIGLARDGTSFNLSPFEIEMRRRLWWGIVYFDGRMAELVGQDGDLMGNDYEAALPSNINDNDLFPNMSRLPEPHKGPSDAIHLQARILSVTVARRLQGLSGPQGTWSKLRDGTMSTREKLDIMHHIEQRYNSEILEICDPSVPLQYLSINTARTFATKLRLIARIPIVDSDRDWEDATGFSENAFLLSMDLLQLQVDLWCEPMVAQWRWHWSAHFQWYALVSLLRQTRLRQAGHGVSRAWMLIQKAFEMIIPTLELGERKSLLLSGIHNLLDAAKRTQDQADSAAHSQSQTQTPVSFGHAPSMGPQPPADPIFGLDLDAIDWVEFDRLATELCQQ</sequence>
<feature type="region of interest" description="Disordered" evidence="4">
    <location>
        <begin position="83"/>
        <end position="112"/>
    </location>
</feature>
<dbReference type="SMART" id="SM00906">
    <property type="entry name" value="Fungal_trans"/>
    <property type="match status" value="1"/>
</dbReference>
<dbReference type="InterPro" id="IPR001138">
    <property type="entry name" value="Zn2Cys6_DnaBD"/>
</dbReference>
<evidence type="ECO:0000256" key="4">
    <source>
        <dbReference type="SAM" id="MobiDB-lite"/>
    </source>
</evidence>
<evidence type="ECO:0000259" key="5">
    <source>
        <dbReference type="PROSITE" id="PS50048"/>
    </source>
</evidence>
<dbReference type="GO" id="GO:0005634">
    <property type="term" value="C:nucleus"/>
    <property type="evidence" value="ECO:0007669"/>
    <property type="project" value="UniProtKB-SubCell"/>
</dbReference>
<dbReference type="CDD" id="cd00067">
    <property type="entry name" value="GAL4"/>
    <property type="match status" value="1"/>
</dbReference>
<reference evidence="6 7" key="2">
    <citation type="journal article" date="2012" name="PLoS Pathog.">
        <title>Diverse lifestyles and strategies of plant pathogenesis encoded in the genomes of eighteen Dothideomycetes fungi.</title>
        <authorList>
            <person name="Ohm R.A."/>
            <person name="Feau N."/>
            <person name="Henrissat B."/>
            <person name="Schoch C.L."/>
            <person name="Horwitz B.A."/>
            <person name="Barry K.W."/>
            <person name="Condon B.J."/>
            <person name="Copeland A.C."/>
            <person name="Dhillon B."/>
            <person name="Glaser F."/>
            <person name="Hesse C.N."/>
            <person name="Kosti I."/>
            <person name="LaButti K."/>
            <person name="Lindquist E.A."/>
            <person name="Lucas S."/>
            <person name="Salamov A.A."/>
            <person name="Bradshaw R.E."/>
            <person name="Ciuffetti L."/>
            <person name="Hamelin R.C."/>
            <person name="Kema G.H.J."/>
            <person name="Lawrence C."/>
            <person name="Scott J.A."/>
            <person name="Spatafora J.W."/>
            <person name="Turgeon B.G."/>
            <person name="de Wit P.J.G.M."/>
            <person name="Zhong S."/>
            <person name="Goodwin S.B."/>
            <person name="Grigoriev I.V."/>
        </authorList>
    </citation>
    <scope>NUCLEOTIDE SEQUENCE [LARGE SCALE GENOMIC DNA]</scope>
    <source>
        <strain evidence="7">NZE10 / CBS 128990</strain>
    </source>
</reference>
<dbReference type="HOGENOM" id="CLU_004083_7_2_1"/>
<dbReference type="Proteomes" id="UP000016933">
    <property type="component" value="Unassembled WGS sequence"/>
</dbReference>
<evidence type="ECO:0000313" key="6">
    <source>
        <dbReference type="EMBL" id="EME41749.1"/>
    </source>
</evidence>
<dbReference type="Pfam" id="PF04082">
    <property type="entry name" value="Fungal_trans"/>
    <property type="match status" value="1"/>
</dbReference>
<evidence type="ECO:0000256" key="1">
    <source>
        <dbReference type="ARBA" id="ARBA00004123"/>
    </source>
</evidence>
<evidence type="ECO:0000256" key="2">
    <source>
        <dbReference type="ARBA" id="ARBA00022723"/>
    </source>
</evidence>
<dbReference type="GO" id="GO:0006351">
    <property type="term" value="P:DNA-templated transcription"/>
    <property type="evidence" value="ECO:0007669"/>
    <property type="project" value="InterPro"/>
</dbReference>
<dbReference type="SMART" id="SM00066">
    <property type="entry name" value="GAL4"/>
    <property type="match status" value="1"/>
</dbReference>
<feature type="domain" description="Zn(2)-C6 fungal-type" evidence="5">
    <location>
        <begin position="14"/>
        <end position="43"/>
    </location>
</feature>
<dbReference type="STRING" id="675120.N1PI06"/>
<dbReference type="Gene3D" id="4.10.240.10">
    <property type="entry name" value="Zn(2)-C6 fungal-type DNA-binding domain"/>
    <property type="match status" value="1"/>
</dbReference>
<dbReference type="SUPFAM" id="SSF57701">
    <property type="entry name" value="Zn2/Cys6 DNA-binding domain"/>
    <property type="match status" value="1"/>
</dbReference>
<name>N1PI06_DOTSN</name>
<dbReference type="OrthoDB" id="2269373at2759"/>
<dbReference type="PANTHER" id="PTHR31001">
    <property type="entry name" value="UNCHARACTERIZED TRANSCRIPTIONAL REGULATORY PROTEIN"/>
    <property type="match status" value="1"/>
</dbReference>
<dbReference type="AlphaFoldDB" id="N1PI06"/>
<dbReference type="PANTHER" id="PTHR31001:SF85">
    <property type="entry name" value="ZN(II)2CYS6 TRANSCRIPTION FACTOR (EUROFUNG)"/>
    <property type="match status" value="1"/>
</dbReference>
<evidence type="ECO:0000256" key="3">
    <source>
        <dbReference type="ARBA" id="ARBA00023242"/>
    </source>
</evidence>
<reference evidence="7" key="1">
    <citation type="journal article" date="2012" name="PLoS Genet.">
        <title>The genomes of the fungal plant pathogens Cladosporium fulvum and Dothistroma septosporum reveal adaptation to different hosts and lifestyles but also signatures of common ancestry.</title>
        <authorList>
            <person name="de Wit P.J.G.M."/>
            <person name="van der Burgt A."/>
            <person name="Oekmen B."/>
            <person name="Stergiopoulos I."/>
            <person name="Abd-Elsalam K.A."/>
            <person name="Aerts A.L."/>
            <person name="Bahkali A.H."/>
            <person name="Beenen H.G."/>
            <person name="Chettri P."/>
            <person name="Cox M.P."/>
            <person name="Datema E."/>
            <person name="de Vries R.P."/>
            <person name="Dhillon B."/>
            <person name="Ganley A.R."/>
            <person name="Griffiths S.A."/>
            <person name="Guo Y."/>
            <person name="Hamelin R.C."/>
            <person name="Henrissat B."/>
            <person name="Kabir M.S."/>
            <person name="Jashni M.K."/>
            <person name="Kema G."/>
            <person name="Klaubauf S."/>
            <person name="Lapidus A."/>
            <person name="Levasseur A."/>
            <person name="Lindquist E."/>
            <person name="Mehrabi R."/>
            <person name="Ohm R.A."/>
            <person name="Owen T.J."/>
            <person name="Salamov A."/>
            <person name="Schwelm A."/>
            <person name="Schijlen E."/>
            <person name="Sun H."/>
            <person name="van den Burg H.A."/>
            <person name="van Ham R.C.H.J."/>
            <person name="Zhang S."/>
            <person name="Goodwin S.B."/>
            <person name="Grigoriev I.V."/>
            <person name="Collemare J."/>
            <person name="Bradshaw R.E."/>
        </authorList>
    </citation>
    <scope>NUCLEOTIDE SEQUENCE [LARGE SCALE GENOMIC DNA]</scope>
    <source>
        <strain evidence="7">NZE10 / CBS 128990</strain>
    </source>
</reference>
<keyword evidence="3" id="KW-0539">Nucleus</keyword>
<dbReference type="GO" id="GO:0008270">
    <property type="term" value="F:zinc ion binding"/>
    <property type="evidence" value="ECO:0007669"/>
    <property type="project" value="InterPro"/>
</dbReference>
<evidence type="ECO:0000313" key="7">
    <source>
        <dbReference type="Proteomes" id="UP000016933"/>
    </source>
</evidence>
<dbReference type="GO" id="GO:0000981">
    <property type="term" value="F:DNA-binding transcription factor activity, RNA polymerase II-specific"/>
    <property type="evidence" value="ECO:0007669"/>
    <property type="project" value="InterPro"/>
</dbReference>
<feature type="compositionally biased region" description="Polar residues" evidence="4">
    <location>
        <begin position="562"/>
        <end position="572"/>
    </location>
</feature>
<dbReference type="EMBL" id="KB446542">
    <property type="protein sequence ID" value="EME41749.1"/>
    <property type="molecule type" value="Genomic_DNA"/>
</dbReference>
<dbReference type="Pfam" id="PF00172">
    <property type="entry name" value="Zn_clus"/>
    <property type="match status" value="1"/>
</dbReference>
<dbReference type="PROSITE" id="PS50048">
    <property type="entry name" value="ZN2_CY6_FUNGAL_2"/>
    <property type="match status" value="1"/>
</dbReference>
<dbReference type="OMA" id="RVYPCAA"/>